<keyword evidence="3" id="KW-1185">Reference proteome</keyword>
<dbReference type="Proteomes" id="UP001238163">
    <property type="component" value="Unassembled WGS sequence"/>
</dbReference>
<gene>
    <name evidence="2" type="ORF">J3R75_003288</name>
</gene>
<comment type="caution">
    <text evidence="2">The sequence shown here is derived from an EMBL/GenBank/DDBJ whole genome shotgun (WGS) entry which is preliminary data.</text>
</comment>
<evidence type="ECO:0000313" key="2">
    <source>
        <dbReference type="EMBL" id="MDQ0291181.1"/>
    </source>
</evidence>
<feature type="region of interest" description="Disordered" evidence="1">
    <location>
        <begin position="36"/>
        <end position="75"/>
    </location>
</feature>
<dbReference type="EMBL" id="JAUSVL010000001">
    <property type="protein sequence ID" value="MDQ0291181.1"/>
    <property type="molecule type" value="Genomic_DNA"/>
</dbReference>
<accession>A0AAE3VIT4</accession>
<protein>
    <submittedName>
        <fullName evidence="2">Uncharacterized protein</fullName>
    </submittedName>
</protein>
<evidence type="ECO:0000313" key="3">
    <source>
        <dbReference type="Proteomes" id="UP001238163"/>
    </source>
</evidence>
<feature type="compositionally biased region" description="Polar residues" evidence="1">
    <location>
        <begin position="39"/>
        <end position="69"/>
    </location>
</feature>
<sequence>MDIGDKRQAGPPGPRLLLPDLVAGKWSAMRTLGNKPAIDNSQFDGTPGTGETSWQSTAIDGNRRQSTAIDGNRRRPLANSLTGSIHLADDDICGKISAAGVSASESGLYFTVWYLEAGSVMRPAVI</sequence>
<reference evidence="2" key="1">
    <citation type="submission" date="2023-07" db="EMBL/GenBank/DDBJ databases">
        <title>Genomic Encyclopedia of Type Strains, Phase IV (KMG-IV): sequencing the most valuable type-strain genomes for metagenomic binning, comparative biology and taxonomic classification.</title>
        <authorList>
            <person name="Goeker M."/>
        </authorList>
    </citation>
    <scope>NUCLEOTIDE SEQUENCE</scope>
    <source>
        <strain evidence="2">DSM 24202</strain>
    </source>
</reference>
<dbReference type="RefSeq" id="WP_307263596.1">
    <property type="nucleotide sequence ID" value="NZ_JAUSVL010000001.1"/>
</dbReference>
<proteinExistence type="predicted"/>
<dbReference type="AlphaFoldDB" id="A0AAE3VIT4"/>
<name>A0AAE3VIT4_9BACT</name>
<evidence type="ECO:0000256" key="1">
    <source>
        <dbReference type="SAM" id="MobiDB-lite"/>
    </source>
</evidence>
<organism evidence="2 3">
    <name type="scientific">Oligosphaera ethanolica</name>
    <dbReference type="NCBI Taxonomy" id="760260"/>
    <lineage>
        <taxon>Bacteria</taxon>
        <taxon>Pseudomonadati</taxon>
        <taxon>Lentisphaerota</taxon>
        <taxon>Oligosphaeria</taxon>
        <taxon>Oligosphaerales</taxon>
        <taxon>Oligosphaeraceae</taxon>
        <taxon>Oligosphaera</taxon>
    </lineage>
</organism>